<dbReference type="GO" id="GO:0008610">
    <property type="term" value="P:lipid biosynthetic process"/>
    <property type="evidence" value="ECO:0007669"/>
    <property type="project" value="UniProtKB-ARBA"/>
</dbReference>
<dbReference type="CDD" id="cd01448">
    <property type="entry name" value="TST_Repeat_1"/>
    <property type="match status" value="1"/>
</dbReference>
<gene>
    <name evidence="10" type="ORF">METZ01_LOCUS15138</name>
</gene>
<protein>
    <recommendedName>
        <fullName evidence="9">Rhodanese domain-containing protein</fullName>
    </recommendedName>
</protein>
<dbReference type="PROSITE" id="PS50206">
    <property type="entry name" value="RHODANESE_3"/>
    <property type="match status" value="2"/>
</dbReference>
<keyword evidence="5" id="KW-0677">Repeat</keyword>
<keyword evidence="7" id="KW-0012">Acyltransferase</keyword>
<dbReference type="SUPFAM" id="SSF52821">
    <property type="entry name" value="Rhodanese/Cell cycle control phosphatase"/>
    <property type="match status" value="2"/>
</dbReference>
<evidence type="ECO:0000256" key="8">
    <source>
        <dbReference type="SAM" id="MobiDB-lite"/>
    </source>
</evidence>
<dbReference type="PROSITE" id="PS00380">
    <property type="entry name" value="RHODANESE_1"/>
    <property type="match status" value="1"/>
</dbReference>
<dbReference type="GO" id="GO:1901137">
    <property type="term" value="P:carbohydrate derivative biosynthetic process"/>
    <property type="evidence" value="ECO:0007669"/>
    <property type="project" value="UniProtKB-ARBA"/>
</dbReference>
<dbReference type="InterPro" id="IPR004960">
    <property type="entry name" value="LipA_acyltrans"/>
</dbReference>
<dbReference type="InterPro" id="IPR045078">
    <property type="entry name" value="TST/MPST-like"/>
</dbReference>
<dbReference type="GO" id="GO:0005886">
    <property type="term" value="C:plasma membrane"/>
    <property type="evidence" value="ECO:0007669"/>
    <property type="project" value="UniProtKB-SubCell"/>
</dbReference>
<dbReference type="InterPro" id="IPR001763">
    <property type="entry name" value="Rhodanese-like_dom"/>
</dbReference>
<feature type="non-terminal residue" evidence="10">
    <location>
        <position position="1"/>
    </location>
</feature>
<name>A0A381P6S0_9ZZZZ</name>
<dbReference type="GO" id="GO:0016746">
    <property type="term" value="F:acyltransferase activity"/>
    <property type="evidence" value="ECO:0007669"/>
    <property type="project" value="UniProtKB-KW"/>
</dbReference>
<dbReference type="PANTHER" id="PTHR11364:SF27">
    <property type="entry name" value="SULFURTRANSFERASE"/>
    <property type="match status" value="1"/>
</dbReference>
<keyword evidence="4" id="KW-0808">Transferase</keyword>
<dbReference type="SMART" id="SM00450">
    <property type="entry name" value="RHOD"/>
    <property type="match status" value="2"/>
</dbReference>
<sequence length="588" mass="63431">VTDLGPIIHVVDLEQLGDTMVVCDVRWYLDGRSGSDAYRAGHIPGAVFVDLDSHLAGPPSAAAGRHPLPDPADFADALGGLGIGPAHTVVAYDDVGGMVAGRLVWMLRILGQPAALLDGGLDAWAGPLATGETKPTPVDCPARSWPDSALVDIDQADSWVDRGILLDARGAERYRGDTEPVDSRAGHIPGARSAPFADNLSAEGRFRSTDQLRERYAALGVADAGEAVVYCGSGVSACHDLLAMEHAGLGRGRLYPGSWSQWSASDRPAIVGSRPDDTGFPSRSLRPESDPRFGRGPRAARVLAGVFDAAAWVGCRLPAPLAHALAVVGGNLEWALRPAKRRQLAENLAHVIGEAPRARATRRLVHREMVNEARRSVDLLWALGSPEEFLATVELDGVDHVHQAVDRGRGVVLAGPHMGGWELATSIPREVLELPTTAVVSDDWLAWAIEHARVGAGLKLMYDTDTSLRAVRRLEAGEALLVIGDNALGHQSKILSVRLLDGRVALPRGIARLSRLCQSPIVSFYVLPLGPRRWRASFDKPIDPPDRRGGAAAEQEVLQQVADRWSTVIRRHPEHWWANFEIPWEPEM</sequence>
<evidence type="ECO:0000256" key="3">
    <source>
        <dbReference type="ARBA" id="ARBA00022519"/>
    </source>
</evidence>
<accession>A0A381P6S0</accession>
<evidence type="ECO:0000259" key="9">
    <source>
        <dbReference type="PROSITE" id="PS50206"/>
    </source>
</evidence>
<proteinExistence type="predicted"/>
<organism evidence="10">
    <name type="scientific">marine metagenome</name>
    <dbReference type="NCBI Taxonomy" id="408172"/>
    <lineage>
        <taxon>unclassified sequences</taxon>
        <taxon>metagenomes</taxon>
        <taxon>ecological metagenomes</taxon>
    </lineage>
</organism>
<feature type="domain" description="Rhodanese" evidence="9">
    <location>
        <begin position="164"/>
        <end position="271"/>
    </location>
</feature>
<keyword evidence="3" id="KW-0997">Cell inner membrane</keyword>
<dbReference type="InterPro" id="IPR001307">
    <property type="entry name" value="Thiosulphate_STrfase_CS"/>
</dbReference>
<dbReference type="CDD" id="cd07984">
    <property type="entry name" value="LPLAT_LABLAT-like"/>
    <property type="match status" value="1"/>
</dbReference>
<dbReference type="Pfam" id="PF03279">
    <property type="entry name" value="Lip_A_acyltrans"/>
    <property type="match status" value="1"/>
</dbReference>
<evidence type="ECO:0000256" key="5">
    <source>
        <dbReference type="ARBA" id="ARBA00022737"/>
    </source>
</evidence>
<evidence type="ECO:0000256" key="6">
    <source>
        <dbReference type="ARBA" id="ARBA00023136"/>
    </source>
</evidence>
<evidence type="ECO:0000256" key="2">
    <source>
        <dbReference type="ARBA" id="ARBA00022475"/>
    </source>
</evidence>
<feature type="region of interest" description="Disordered" evidence="8">
    <location>
        <begin position="267"/>
        <end position="293"/>
    </location>
</feature>
<reference evidence="10" key="1">
    <citation type="submission" date="2018-05" db="EMBL/GenBank/DDBJ databases">
        <authorList>
            <person name="Lanie J.A."/>
            <person name="Ng W.-L."/>
            <person name="Kazmierczak K.M."/>
            <person name="Andrzejewski T.M."/>
            <person name="Davidsen T.M."/>
            <person name="Wayne K.J."/>
            <person name="Tettelin H."/>
            <person name="Glass J.I."/>
            <person name="Rusch D."/>
            <person name="Podicherti R."/>
            <person name="Tsui H.-C.T."/>
            <person name="Winkler M.E."/>
        </authorList>
    </citation>
    <scope>NUCLEOTIDE SEQUENCE</scope>
</reference>
<comment type="subcellular location">
    <subcellularLocation>
        <location evidence="1">Cell inner membrane</location>
    </subcellularLocation>
</comment>
<feature type="domain" description="Rhodanese" evidence="9">
    <location>
        <begin position="24"/>
        <end position="130"/>
    </location>
</feature>
<dbReference type="Gene3D" id="3.40.250.10">
    <property type="entry name" value="Rhodanese-like domain"/>
    <property type="match status" value="2"/>
</dbReference>
<evidence type="ECO:0000256" key="1">
    <source>
        <dbReference type="ARBA" id="ARBA00004533"/>
    </source>
</evidence>
<evidence type="ECO:0000256" key="4">
    <source>
        <dbReference type="ARBA" id="ARBA00022679"/>
    </source>
</evidence>
<dbReference type="EMBL" id="UINC01000859">
    <property type="protein sequence ID" value="SUZ62284.1"/>
    <property type="molecule type" value="Genomic_DNA"/>
</dbReference>
<dbReference type="Pfam" id="PF00581">
    <property type="entry name" value="Rhodanese"/>
    <property type="match status" value="2"/>
</dbReference>
<keyword evidence="6" id="KW-0472">Membrane</keyword>
<dbReference type="PANTHER" id="PTHR11364">
    <property type="entry name" value="THIOSULFATE SULFERTANSFERASE"/>
    <property type="match status" value="1"/>
</dbReference>
<keyword evidence="2" id="KW-1003">Cell membrane</keyword>
<dbReference type="InterPro" id="IPR036873">
    <property type="entry name" value="Rhodanese-like_dom_sf"/>
</dbReference>
<dbReference type="AlphaFoldDB" id="A0A381P6S0"/>
<dbReference type="CDD" id="cd01449">
    <property type="entry name" value="TST_Repeat_2"/>
    <property type="match status" value="1"/>
</dbReference>
<evidence type="ECO:0000256" key="7">
    <source>
        <dbReference type="ARBA" id="ARBA00023315"/>
    </source>
</evidence>
<dbReference type="GO" id="GO:0004792">
    <property type="term" value="F:thiosulfate-cyanide sulfurtransferase activity"/>
    <property type="evidence" value="ECO:0007669"/>
    <property type="project" value="InterPro"/>
</dbReference>
<evidence type="ECO:0000313" key="10">
    <source>
        <dbReference type="EMBL" id="SUZ62284.1"/>
    </source>
</evidence>